<keyword evidence="2" id="KW-1185">Reference proteome</keyword>
<evidence type="ECO:0000313" key="1">
    <source>
        <dbReference type="EMBL" id="KAK5629617.1"/>
    </source>
</evidence>
<accession>A0AAN7Z5W7</accession>
<sequence>MGGRVTDPVGEPDLGERKTEQYSITTLLAYMVYEKGSNDPLGHSSYSYMCTHTARWHPPQEAPIPVLYNVNGGLGLQQGTSDVAAGLVVPNDVRQVSKTTEIVALEWSTERVLGSLGEGREASGWVLQASKCDYRRPGTPIPIPKRLGHCVHLYTLPPDEVVGRGALLGVLLRQGS</sequence>
<dbReference type="Proteomes" id="UP001305414">
    <property type="component" value="Unassembled WGS sequence"/>
</dbReference>
<protein>
    <submittedName>
        <fullName evidence="1">Uncharacterized protein</fullName>
    </submittedName>
</protein>
<proteinExistence type="predicted"/>
<reference evidence="1 2" key="1">
    <citation type="submission" date="2023-10" db="EMBL/GenBank/DDBJ databases">
        <title>Draft genome sequence of Xylaria bambusicola isolate GMP-LS, the root and basal stem rot pathogen of sugarcane in Indonesia.</title>
        <authorList>
            <person name="Selvaraj P."/>
            <person name="Muralishankar V."/>
            <person name="Muruganantham S."/>
            <person name="Sp S."/>
            <person name="Haryani S."/>
            <person name="Lau K.J.X."/>
            <person name="Naqvi N.I."/>
        </authorList>
    </citation>
    <scope>NUCLEOTIDE SEQUENCE [LARGE SCALE GENOMIC DNA]</scope>
    <source>
        <strain evidence="1">GMP-LS</strain>
    </source>
</reference>
<evidence type="ECO:0000313" key="2">
    <source>
        <dbReference type="Proteomes" id="UP001305414"/>
    </source>
</evidence>
<dbReference type="AlphaFoldDB" id="A0AAN7Z5W7"/>
<name>A0AAN7Z5W7_9PEZI</name>
<gene>
    <name evidence="1" type="ORF">RRF57_005332</name>
</gene>
<dbReference type="EMBL" id="JAWHQM010000012">
    <property type="protein sequence ID" value="KAK5629617.1"/>
    <property type="molecule type" value="Genomic_DNA"/>
</dbReference>
<organism evidence="1 2">
    <name type="scientific">Xylaria bambusicola</name>
    <dbReference type="NCBI Taxonomy" id="326684"/>
    <lineage>
        <taxon>Eukaryota</taxon>
        <taxon>Fungi</taxon>
        <taxon>Dikarya</taxon>
        <taxon>Ascomycota</taxon>
        <taxon>Pezizomycotina</taxon>
        <taxon>Sordariomycetes</taxon>
        <taxon>Xylariomycetidae</taxon>
        <taxon>Xylariales</taxon>
        <taxon>Xylariaceae</taxon>
        <taxon>Xylaria</taxon>
    </lineage>
</organism>
<comment type="caution">
    <text evidence="1">The sequence shown here is derived from an EMBL/GenBank/DDBJ whole genome shotgun (WGS) entry which is preliminary data.</text>
</comment>